<dbReference type="Pfam" id="PF00496">
    <property type="entry name" value="SBP_bac_5"/>
    <property type="match status" value="1"/>
</dbReference>
<dbReference type="EMBL" id="MTSE01000002">
    <property type="protein sequence ID" value="OUJ75335.1"/>
    <property type="molecule type" value="Genomic_DNA"/>
</dbReference>
<dbReference type="InterPro" id="IPR000914">
    <property type="entry name" value="SBP_5_dom"/>
</dbReference>
<keyword evidence="3" id="KW-0732">Signal</keyword>
<dbReference type="GO" id="GO:1904680">
    <property type="term" value="F:peptide transmembrane transporter activity"/>
    <property type="evidence" value="ECO:0007669"/>
    <property type="project" value="TreeGrafter"/>
</dbReference>
<dbReference type="InterPro" id="IPR039424">
    <property type="entry name" value="SBP_5"/>
</dbReference>
<dbReference type="OrthoDB" id="9772924at2"/>
<proteinExistence type="inferred from homology"/>
<evidence type="ECO:0000313" key="5">
    <source>
        <dbReference type="EMBL" id="OUJ75335.1"/>
    </source>
</evidence>
<evidence type="ECO:0000256" key="3">
    <source>
        <dbReference type="ARBA" id="ARBA00022729"/>
    </source>
</evidence>
<dbReference type="GO" id="GO:0015833">
    <property type="term" value="P:peptide transport"/>
    <property type="evidence" value="ECO:0007669"/>
    <property type="project" value="TreeGrafter"/>
</dbReference>
<dbReference type="PANTHER" id="PTHR30290">
    <property type="entry name" value="PERIPLASMIC BINDING COMPONENT OF ABC TRANSPORTER"/>
    <property type="match status" value="1"/>
</dbReference>
<name>A0A243WHP7_9BACT</name>
<dbReference type="GO" id="GO:0043190">
    <property type="term" value="C:ATP-binding cassette (ABC) transporter complex"/>
    <property type="evidence" value="ECO:0007669"/>
    <property type="project" value="InterPro"/>
</dbReference>
<dbReference type="PIRSF" id="PIRSF002741">
    <property type="entry name" value="MppA"/>
    <property type="match status" value="1"/>
</dbReference>
<sequence>MLRIAKFIFILFIITECIACSGPKKHSGTIRIRWAQDPETLDPLAMANIYADEGLNLLHTSLLAFDNPKGQLIPWLASKTPVVRYKDSLTLITYTLRDGATWDNGQPVQAHDVAFTLKAMNCPGLPNEGIKVRLDFIRDIQFDPHDSRRFTLVCKGKSPDYIRESGNFFILPEYALDKVGTLRPISLTYLQHSDTVTLARNPVLSAFVSRYQAADLAHHPDRLPGCGPYQLEQWQSGQFLRFRRKSNWWATQLRPFPIQLAAHPKAIEYRIIPNPGTSLLALREGTLDVYPLIPAKDFNSLRASASARQKLNFYTHPSYEIVTLGFNTKQPLLEDRLTRQALSHLLNIPGLIQATEYGLAERTVGLISKRSRPYYNDSLPLLSYDPAQTVVLLQKAGWLRQADGNWFRRTVNGAAQKLAFTINYRANDPLFEQIGLQFQNAAKAIGIAINLKPTESSLLSARLREGSYDVYIRTIAGNPFIFNFAPILHTASIGVLNYTRFGTANSDKLIEAISAEADQKRKVLLLRKFQLLLQQESPLVPLFFLPYRLVASNQIANLQPSGIKPGYEVKAIITQPAHNSQ</sequence>
<dbReference type="Proteomes" id="UP000194873">
    <property type="component" value="Unassembled WGS sequence"/>
</dbReference>
<dbReference type="CDD" id="cd00995">
    <property type="entry name" value="PBP2_NikA_DppA_OppA_like"/>
    <property type="match status" value="1"/>
</dbReference>
<dbReference type="InterPro" id="IPR030678">
    <property type="entry name" value="Peptide/Ni-bd"/>
</dbReference>
<feature type="domain" description="Solute-binding protein family 5" evidence="4">
    <location>
        <begin position="72"/>
        <end position="478"/>
    </location>
</feature>
<organism evidence="5 6">
    <name type="scientific">Hymenobacter crusticola</name>
    <dbReference type="NCBI Taxonomy" id="1770526"/>
    <lineage>
        <taxon>Bacteria</taxon>
        <taxon>Pseudomonadati</taxon>
        <taxon>Bacteroidota</taxon>
        <taxon>Cytophagia</taxon>
        <taxon>Cytophagales</taxon>
        <taxon>Hymenobacteraceae</taxon>
        <taxon>Hymenobacter</taxon>
    </lineage>
</organism>
<evidence type="ECO:0000259" key="4">
    <source>
        <dbReference type="Pfam" id="PF00496"/>
    </source>
</evidence>
<dbReference type="SUPFAM" id="SSF53850">
    <property type="entry name" value="Periplasmic binding protein-like II"/>
    <property type="match status" value="1"/>
</dbReference>
<dbReference type="AlphaFoldDB" id="A0A243WHP7"/>
<dbReference type="PANTHER" id="PTHR30290:SF9">
    <property type="entry name" value="OLIGOPEPTIDE-BINDING PROTEIN APPA"/>
    <property type="match status" value="1"/>
</dbReference>
<protein>
    <recommendedName>
        <fullName evidence="4">Solute-binding protein family 5 domain-containing protein</fullName>
    </recommendedName>
</protein>
<dbReference type="GO" id="GO:0030288">
    <property type="term" value="C:outer membrane-bounded periplasmic space"/>
    <property type="evidence" value="ECO:0007669"/>
    <property type="project" value="UniProtKB-ARBA"/>
</dbReference>
<reference evidence="5 6" key="1">
    <citation type="submission" date="2017-01" db="EMBL/GenBank/DDBJ databases">
        <title>A new Hymenobacter.</title>
        <authorList>
            <person name="Liang Y."/>
            <person name="Feng F."/>
        </authorList>
    </citation>
    <scope>NUCLEOTIDE SEQUENCE [LARGE SCALE GENOMIC DNA]</scope>
    <source>
        <strain evidence="5">MIMBbqt21</strain>
    </source>
</reference>
<keyword evidence="2" id="KW-0813">Transport</keyword>
<comment type="similarity">
    <text evidence="1">Belongs to the bacterial solute-binding protein 5 family.</text>
</comment>
<comment type="caution">
    <text evidence="5">The sequence shown here is derived from an EMBL/GenBank/DDBJ whole genome shotgun (WGS) entry which is preliminary data.</text>
</comment>
<dbReference type="Gene3D" id="3.40.190.10">
    <property type="entry name" value="Periplasmic binding protein-like II"/>
    <property type="match status" value="1"/>
</dbReference>
<keyword evidence="6" id="KW-1185">Reference proteome</keyword>
<evidence type="ECO:0000313" key="6">
    <source>
        <dbReference type="Proteomes" id="UP000194873"/>
    </source>
</evidence>
<gene>
    <name evidence="5" type="ORF">BXP70_04780</name>
</gene>
<dbReference type="Gene3D" id="3.10.105.10">
    <property type="entry name" value="Dipeptide-binding Protein, Domain 3"/>
    <property type="match status" value="1"/>
</dbReference>
<accession>A0A243WHP7</accession>
<evidence type="ECO:0000256" key="1">
    <source>
        <dbReference type="ARBA" id="ARBA00005695"/>
    </source>
</evidence>
<evidence type="ECO:0000256" key="2">
    <source>
        <dbReference type="ARBA" id="ARBA00022448"/>
    </source>
</evidence>